<reference evidence="2 3" key="1">
    <citation type="submission" date="2021-01" db="EMBL/GenBank/DDBJ databases">
        <title>Whole genome shotgun sequence of Actinoplanes durhamensis NBRC 14914.</title>
        <authorList>
            <person name="Komaki H."/>
            <person name="Tamura T."/>
        </authorList>
    </citation>
    <scope>NUCLEOTIDE SEQUENCE [LARGE SCALE GENOMIC DNA]</scope>
    <source>
        <strain evidence="2 3">NBRC 14914</strain>
    </source>
</reference>
<dbReference type="InterPro" id="IPR034660">
    <property type="entry name" value="DinB/YfiT-like"/>
</dbReference>
<dbReference type="Proteomes" id="UP000637628">
    <property type="component" value="Unassembled WGS sequence"/>
</dbReference>
<feature type="domain" description="Mycothiol-dependent maleylpyruvate isomerase metal-binding" evidence="1">
    <location>
        <begin position="15"/>
        <end position="159"/>
    </location>
</feature>
<sequence length="210" mass="21841">MGAMDFRRSYRSAAVTYVDLVSRVPADKWDGPGLGDWTVRELVGHTVSSALRQVPVVLTTPGGEIVVSSAEGYWALARQVPADIYAAAVAASGDDAHATGLVLGDDPADAIRELAGRATQAVATAADDDVVLTAAGGMRVRDWLPTRTFELVVHGIDLAAATGVPHNFSPEAVAEATARAARVAIAVGEGEMLLRALTGRGELPPKFSIV</sequence>
<dbReference type="SUPFAM" id="SSF109854">
    <property type="entry name" value="DinB/YfiT-like putative metalloenzymes"/>
    <property type="match status" value="1"/>
</dbReference>
<organism evidence="2 3">
    <name type="scientific">Paractinoplanes durhamensis</name>
    <dbReference type="NCBI Taxonomy" id="113563"/>
    <lineage>
        <taxon>Bacteria</taxon>
        <taxon>Bacillati</taxon>
        <taxon>Actinomycetota</taxon>
        <taxon>Actinomycetes</taxon>
        <taxon>Micromonosporales</taxon>
        <taxon>Micromonosporaceae</taxon>
        <taxon>Paractinoplanes</taxon>
    </lineage>
</organism>
<evidence type="ECO:0000259" key="1">
    <source>
        <dbReference type="Pfam" id="PF11716"/>
    </source>
</evidence>
<dbReference type="EMBL" id="BOML01000013">
    <property type="protein sequence ID" value="GIE00015.1"/>
    <property type="molecule type" value="Genomic_DNA"/>
</dbReference>
<evidence type="ECO:0000313" key="3">
    <source>
        <dbReference type="Proteomes" id="UP000637628"/>
    </source>
</evidence>
<gene>
    <name evidence="2" type="ORF">Adu01nite_13650</name>
</gene>
<dbReference type="Gene3D" id="1.20.120.450">
    <property type="entry name" value="dinb family like domain"/>
    <property type="match status" value="1"/>
</dbReference>
<comment type="caution">
    <text evidence="2">The sequence shown here is derived from an EMBL/GenBank/DDBJ whole genome shotgun (WGS) entry which is preliminary data.</text>
</comment>
<dbReference type="InterPro" id="IPR024344">
    <property type="entry name" value="MDMPI_metal-binding"/>
</dbReference>
<evidence type="ECO:0000313" key="2">
    <source>
        <dbReference type="EMBL" id="GIE00015.1"/>
    </source>
</evidence>
<accession>A0ABQ3YR05</accession>
<name>A0ABQ3YR05_9ACTN</name>
<protein>
    <recommendedName>
        <fullName evidence="1">Mycothiol-dependent maleylpyruvate isomerase metal-binding domain-containing protein</fullName>
    </recommendedName>
</protein>
<keyword evidence="3" id="KW-1185">Reference proteome</keyword>
<dbReference type="Pfam" id="PF11716">
    <property type="entry name" value="MDMPI_N"/>
    <property type="match status" value="1"/>
</dbReference>
<proteinExistence type="predicted"/>